<feature type="domain" description="Alpha-2-macroglobulin" evidence="8">
    <location>
        <begin position="543"/>
        <end position="632"/>
    </location>
</feature>
<keyword evidence="5" id="KW-0722">Serine protease inhibitor</keyword>
<evidence type="ECO:0000259" key="7">
    <source>
        <dbReference type="SMART" id="SM01359"/>
    </source>
</evidence>
<dbReference type="SMART" id="SM01359">
    <property type="entry name" value="A2M_N_2"/>
    <property type="match status" value="1"/>
</dbReference>
<dbReference type="Gene3D" id="2.60.40.1940">
    <property type="match status" value="1"/>
</dbReference>
<dbReference type="InterPro" id="IPR013783">
    <property type="entry name" value="Ig-like_fold"/>
</dbReference>
<name>A0A8C5WGB9_9ANUR</name>
<dbReference type="OrthoDB" id="9998011at2759"/>
<organism evidence="10 11">
    <name type="scientific">Leptobrachium leishanense</name>
    <name type="common">Leishan spiny toad</name>
    <dbReference type="NCBI Taxonomy" id="445787"/>
    <lineage>
        <taxon>Eukaryota</taxon>
        <taxon>Metazoa</taxon>
        <taxon>Chordata</taxon>
        <taxon>Craniata</taxon>
        <taxon>Vertebrata</taxon>
        <taxon>Euteleostomi</taxon>
        <taxon>Amphibia</taxon>
        <taxon>Batrachia</taxon>
        <taxon>Anura</taxon>
        <taxon>Pelobatoidea</taxon>
        <taxon>Megophryidae</taxon>
        <taxon>Leptobrachium</taxon>
    </lineage>
</organism>
<dbReference type="InterPro" id="IPR008930">
    <property type="entry name" value="Terpenoid_cyclase/PrenylTrfase"/>
</dbReference>
<evidence type="ECO:0000256" key="6">
    <source>
        <dbReference type="SAM" id="MobiDB-lite"/>
    </source>
</evidence>
<dbReference type="InterPro" id="IPR011625">
    <property type="entry name" value="A2M_N_BRD"/>
</dbReference>
<dbReference type="SMART" id="SM01419">
    <property type="entry name" value="Thiol-ester_cl"/>
    <property type="match status" value="1"/>
</dbReference>
<dbReference type="SUPFAM" id="SSF49410">
    <property type="entry name" value="Alpha-macroglobulin receptor domain"/>
    <property type="match status" value="1"/>
</dbReference>
<dbReference type="Proteomes" id="UP000694569">
    <property type="component" value="Unplaced"/>
</dbReference>
<reference evidence="10" key="2">
    <citation type="submission" date="2025-09" db="UniProtKB">
        <authorList>
            <consortium name="Ensembl"/>
        </authorList>
    </citation>
    <scope>IDENTIFICATION</scope>
</reference>
<dbReference type="Gene3D" id="2.20.130.20">
    <property type="match status" value="1"/>
</dbReference>
<dbReference type="PANTHER" id="PTHR11412">
    <property type="entry name" value="MACROGLOBULIN / COMPLEMENT"/>
    <property type="match status" value="1"/>
</dbReference>
<evidence type="ECO:0008006" key="12">
    <source>
        <dbReference type="Google" id="ProtNLM"/>
    </source>
</evidence>
<comment type="subcellular location">
    <subcellularLocation>
        <location evidence="1">Secreted</location>
    </subcellularLocation>
</comment>
<evidence type="ECO:0000313" key="11">
    <source>
        <dbReference type="Proteomes" id="UP000694569"/>
    </source>
</evidence>
<dbReference type="InterPro" id="IPR047565">
    <property type="entry name" value="Alpha-macroglob_thiol-ester_cl"/>
</dbReference>
<accession>A0A8C5WGB9</accession>
<dbReference type="Pfam" id="PF17789">
    <property type="entry name" value="MG4"/>
    <property type="match status" value="1"/>
</dbReference>
<dbReference type="GeneTree" id="ENSGT00940000163990"/>
<keyword evidence="11" id="KW-1185">Reference proteome</keyword>
<keyword evidence="3" id="KW-0964">Secreted</keyword>
<sequence length="1246" mass="140030">MADFTFHLSDEAPLGEYKIYIPGLNNYAFTVTHYDLKNFEVDIKLPETVHRKDDSFLLGVCGSYTYGKPTHGTVEIYVCESYTNPLSDDDHTEHSDCHHFQNVQTDSNGCFTKNIDLHFFNLTTENNFVRQLTVSTAFREHGTGREEKASKTLQLGNPKLITFVDSSFSYHRGIPYTGLLRVVDKNKKPKAHEKVFLIIKNDEEKSNVPLETDDKGIAHFSVDTSAWKNEVTVTGDFQPEDEEHDGDDDDDGSQSLAYKWLYPFYSASNSHLKLQDIPGRIPCDAVQPIKVEYSINRNDLDPDSHELHIYYLFAAFGNILWSGEHVLNCKGDTSDPDIHGSFTIDLDPKGNMAQITNVLVFTSLKDGAVTGDHAMYNMKMCYKNKVKLEFSEKEVRPRGKVTLDITTEPGSMCSLRSVDTGILKVKRHEEIFHEISDEEFEHGMLWWSPVLRGMRRGAEACPGTDQNSTHFDVPFQSNVADLETFFLSSDLLLLTNTKVRKPQDCPVSEVTLRASGHQTTQLRSPLPKQPPKKSFTRKFLPSTFLYDLVNVGEDGHTQLALTTPDSITRWETDAFCLNDDGFGFVQNSELTTFQPLFIDFITPKTVVQGETFPLTALVFNYVDKCLVVGAWLSESQDIKAVRTDRENTRCICPDHSGTITWNVTATATGKLKVKVSTAATRLVAGCPRGEAELGDKDLEDSLEKTIKVKASGVEEDETKAYRICPEGGSKRQDIVLKLPDNVVAGSEHADITVFGDILSNAIANVEDVTNLPTGCGEQNAASFYTALRVYKYLNRTNHLTPEIEEKLRKHLSTGYQTQLTFKNKDGSYSLFPGGDGNIWLTATVVKAFSQAFRIIHINEKDIIDPLLWLKSLQLPSGCFQRQGHYYNCFVEDNKHEDIRLTAYMVTALMESKAVDEKGMLEEAVKCVKKEVNEVEDISTEALLAYMFTLWEDEDVRKHLLEDLEKKAHHTDLYTYWGEEVAYSADIETASYVALAILSHHPTAKEIEEATKIITWIVSKQNAHGGYYSTADTVLALQALTKFSKFTPIVDGDVSVTVRSLSDFQKQFIVDKDHKVLLQEASLPDIPGEYVVTAAGASCVYVQTHLHYHVRAVKNEKHFALSVSTRPAVCTYQAQTSFEVVVDVRYTGSKASSNMAIIEVELLSGYKANEKSLAKLLQILHVKKTEIKDETVIIYLDELKQDNLCLAFTITEETHVDNLQSAAVTAYDYYEPEHHAVAEYNSPCHPE</sequence>
<dbReference type="AlphaFoldDB" id="A0A8C5WGB9"/>
<dbReference type="PANTHER" id="PTHR11412:SF181">
    <property type="entry name" value="ALPHA-2-MACROGLOBULIN-LIKE PROTEIN 1"/>
    <property type="match status" value="1"/>
</dbReference>
<evidence type="ECO:0000256" key="1">
    <source>
        <dbReference type="ARBA" id="ARBA00004613"/>
    </source>
</evidence>
<dbReference type="Gene3D" id="2.60.40.690">
    <property type="entry name" value="Alpha-macroglobulin, receptor-binding domain"/>
    <property type="match status" value="1"/>
</dbReference>
<reference evidence="10" key="1">
    <citation type="submission" date="2025-08" db="UniProtKB">
        <authorList>
            <consortium name="Ensembl"/>
        </authorList>
    </citation>
    <scope>IDENTIFICATION</scope>
</reference>
<dbReference type="InterPro" id="IPR050473">
    <property type="entry name" value="A2M/Complement_sys"/>
</dbReference>
<evidence type="ECO:0000259" key="8">
    <source>
        <dbReference type="SMART" id="SM01360"/>
    </source>
</evidence>
<evidence type="ECO:0000256" key="4">
    <source>
        <dbReference type="ARBA" id="ARBA00022690"/>
    </source>
</evidence>
<dbReference type="InterPro" id="IPR009048">
    <property type="entry name" value="A-macroglobulin_rcpt-bd"/>
</dbReference>
<dbReference type="GO" id="GO:0005615">
    <property type="term" value="C:extracellular space"/>
    <property type="evidence" value="ECO:0007669"/>
    <property type="project" value="InterPro"/>
</dbReference>
<evidence type="ECO:0000313" key="10">
    <source>
        <dbReference type="Ensembl" id="ENSLLEP00000036073.1"/>
    </source>
</evidence>
<dbReference type="Gene3D" id="1.50.10.20">
    <property type="match status" value="1"/>
</dbReference>
<dbReference type="InterPro" id="IPR014756">
    <property type="entry name" value="Ig_E-set"/>
</dbReference>
<comment type="similarity">
    <text evidence="2">Belongs to the protease inhibitor I39 (alpha-2-macroglobulin) family.</text>
</comment>
<evidence type="ECO:0000256" key="3">
    <source>
        <dbReference type="ARBA" id="ARBA00022525"/>
    </source>
</evidence>
<dbReference type="Gene3D" id="2.60.40.1930">
    <property type="match status" value="2"/>
</dbReference>
<dbReference type="SUPFAM" id="SSF48239">
    <property type="entry name" value="Terpenoid cyclases/Protein prenyltransferases"/>
    <property type="match status" value="1"/>
</dbReference>
<dbReference type="Pfam" id="PF07703">
    <property type="entry name" value="A2M_BRD"/>
    <property type="match status" value="1"/>
</dbReference>
<keyword evidence="4" id="KW-0646">Protease inhibitor</keyword>
<dbReference type="SMART" id="SM01361">
    <property type="entry name" value="A2M_recep"/>
    <property type="match status" value="1"/>
</dbReference>
<evidence type="ECO:0000259" key="9">
    <source>
        <dbReference type="SMART" id="SM01361"/>
    </source>
</evidence>
<protein>
    <recommendedName>
        <fullName evidence="12">Alpha-2-macroglobulin</fullName>
    </recommendedName>
</protein>
<dbReference type="SMART" id="SM01360">
    <property type="entry name" value="A2M"/>
    <property type="match status" value="1"/>
</dbReference>
<dbReference type="SUPFAM" id="SSF81296">
    <property type="entry name" value="E set domains"/>
    <property type="match status" value="1"/>
</dbReference>
<feature type="region of interest" description="Disordered" evidence="6">
    <location>
        <begin position="514"/>
        <end position="533"/>
    </location>
</feature>
<feature type="domain" description="Alpha-macroglobulin receptor-binding" evidence="9">
    <location>
        <begin position="1152"/>
        <end position="1239"/>
    </location>
</feature>
<dbReference type="Gene3D" id="2.60.120.1540">
    <property type="match status" value="1"/>
</dbReference>
<dbReference type="Gene3D" id="6.20.50.160">
    <property type="match status" value="1"/>
</dbReference>
<dbReference type="Pfam" id="PF07678">
    <property type="entry name" value="TED_complement"/>
    <property type="match status" value="1"/>
</dbReference>
<proteinExistence type="inferred from homology"/>
<dbReference type="Pfam" id="PF17791">
    <property type="entry name" value="MG3"/>
    <property type="match status" value="1"/>
</dbReference>
<dbReference type="Pfam" id="PF00207">
    <property type="entry name" value="A2M"/>
    <property type="match status" value="1"/>
</dbReference>
<evidence type="ECO:0000256" key="5">
    <source>
        <dbReference type="ARBA" id="ARBA00022900"/>
    </source>
</evidence>
<evidence type="ECO:0000256" key="2">
    <source>
        <dbReference type="ARBA" id="ARBA00010952"/>
    </source>
</evidence>
<dbReference type="Ensembl" id="ENSLLET00000037461.1">
    <property type="protein sequence ID" value="ENSLLEP00000036073.1"/>
    <property type="gene ID" value="ENSLLEG00000022844.1"/>
</dbReference>
<dbReference type="Gene3D" id="2.60.40.10">
    <property type="entry name" value="Immunoglobulins"/>
    <property type="match status" value="2"/>
</dbReference>
<dbReference type="Pfam" id="PF07677">
    <property type="entry name" value="A2M_recep"/>
    <property type="match status" value="1"/>
</dbReference>
<dbReference type="GO" id="GO:0004867">
    <property type="term" value="F:serine-type endopeptidase inhibitor activity"/>
    <property type="evidence" value="ECO:0007669"/>
    <property type="project" value="UniProtKB-KW"/>
</dbReference>
<dbReference type="InterPro" id="IPR041555">
    <property type="entry name" value="MG3"/>
</dbReference>
<dbReference type="InterPro" id="IPR036595">
    <property type="entry name" value="A-macroglobulin_rcpt-bd_sf"/>
</dbReference>
<feature type="domain" description="Alpha-2-macroglobulin bait region" evidence="7">
    <location>
        <begin position="272"/>
        <end position="425"/>
    </location>
</feature>
<dbReference type="InterPro" id="IPR040839">
    <property type="entry name" value="MG4"/>
</dbReference>
<dbReference type="InterPro" id="IPR001599">
    <property type="entry name" value="Macroglobln_a2"/>
</dbReference>
<dbReference type="InterPro" id="IPR011626">
    <property type="entry name" value="Alpha-macroglobulin_TED"/>
</dbReference>